<organism evidence="1 2">
    <name type="scientific">Vanessa tameamea</name>
    <name type="common">Kamehameha butterfly</name>
    <dbReference type="NCBI Taxonomy" id="334116"/>
    <lineage>
        <taxon>Eukaryota</taxon>
        <taxon>Metazoa</taxon>
        <taxon>Ecdysozoa</taxon>
        <taxon>Arthropoda</taxon>
        <taxon>Hexapoda</taxon>
        <taxon>Insecta</taxon>
        <taxon>Pterygota</taxon>
        <taxon>Neoptera</taxon>
        <taxon>Endopterygota</taxon>
        <taxon>Lepidoptera</taxon>
        <taxon>Glossata</taxon>
        <taxon>Ditrysia</taxon>
        <taxon>Papilionoidea</taxon>
        <taxon>Nymphalidae</taxon>
        <taxon>Nymphalinae</taxon>
        <taxon>Vanessa</taxon>
    </lineage>
</organism>
<dbReference type="GeneID" id="135194211"/>
<reference evidence="2" key="1">
    <citation type="submission" date="2025-08" db="UniProtKB">
        <authorList>
            <consortium name="RefSeq"/>
        </authorList>
    </citation>
    <scope>IDENTIFICATION</scope>
    <source>
        <tissue evidence="2">Whole body</tissue>
    </source>
</reference>
<gene>
    <name evidence="2" type="primary">LOC135194211</name>
</gene>
<proteinExistence type="predicted"/>
<evidence type="ECO:0000313" key="1">
    <source>
        <dbReference type="Proteomes" id="UP001652626"/>
    </source>
</evidence>
<keyword evidence="1" id="KW-1185">Reference proteome</keyword>
<evidence type="ECO:0000313" key="2">
    <source>
        <dbReference type="RefSeq" id="XP_064075462.1"/>
    </source>
</evidence>
<sequence>MKRSKELREKSEDLEKLAIVFSKYEVLFNPSHYKSKSLQVKLAQAKAYKELVRELNLPDISTLKAQIQRLKTFSYCKMRHCVSRSENQGLHGHRDALKFAPEWLKKLDEPWNLFEKAFKVSHFYREIV</sequence>
<dbReference type="Proteomes" id="UP001652626">
    <property type="component" value="Chromosome 28"/>
</dbReference>
<dbReference type="RefSeq" id="XP_064075462.1">
    <property type="nucleotide sequence ID" value="XM_064219392.1"/>
</dbReference>
<protein>
    <submittedName>
        <fullName evidence="2">Uncharacterized protein LOC135194211</fullName>
    </submittedName>
</protein>
<accession>A0ABM4AVY1</accession>
<name>A0ABM4AVY1_VANTA</name>